<name>A0A239LIF8_9BURK</name>
<protein>
    <submittedName>
        <fullName evidence="3">Uncharcterized protein, DUF927 family</fullName>
    </submittedName>
</protein>
<feature type="domain" description="DUF927" evidence="2">
    <location>
        <begin position="107"/>
        <end position="384"/>
    </location>
</feature>
<evidence type="ECO:0000313" key="4">
    <source>
        <dbReference type="Proteomes" id="UP000198284"/>
    </source>
</evidence>
<dbReference type="Proteomes" id="UP000198284">
    <property type="component" value="Unassembled WGS sequence"/>
</dbReference>
<evidence type="ECO:0000313" key="3">
    <source>
        <dbReference type="EMBL" id="SNT30376.1"/>
    </source>
</evidence>
<gene>
    <name evidence="3" type="ORF">SAMN06265795_12342</name>
</gene>
<dbReference type="AlphaFoldDB" id="A0A239LIF8"/>
<accession>A0A239LIF8</accession>
<dbReference type="RefSeq" id="WP_245845167.1">
    <property type="nucleotide sequence ID" value="NZ_FZOT01000023.1"/>
</dbReference>
<feature type="compositionally biased region" description="Polar residues" evidence="1">
    <location>
        <begin position="626"/>
        <end position="640"/>
    </location>
</feature>
<organism evidence="3 4">
    <name type="scientific">Noviherbaspirillum humi</name>
    <dbReference type="NCBI Taxonomy" id="1688639"/>
    <lineage>
        <taxon>Bacteria</taxon>
        <taxon>Pseudomonadati</taxon>
        <taxon>Pseudomonadota</taxon>
        <taxon>Betaproteobacteria</taxon>
        <taxon>Burkholderiales</taxon>
        <taxon>Oxalobacteraceae</taxon>
        <taxon>Noviherbaspirillum</taxon>
    </lineage>
</organism>
<dbReference type="InterPro" id="IPR009270">
    <property type="entry name" value="DUF927"/>
</dbReference>
<reference evidence="3 4" key="1">
    <citation type="submission" date="2017-06" db="EMBL/GenBank/DDBJ databases">
        <authorList>
            <person name="Kim H.J."/>
            <person name="Triplett B.A."/>
        </authorList>
    </citation>
    <scope>NUCLEOTIDE SEQUENCE [LARGE SCALE GENOMIC DNA]</scope>
    <source>
        <strain evidence="3 4">U15</strain>
    </source>
</reference>
<dbReference type="Pfam" id="PF06048">
    <property type="entry name" value="DUF927"/>
    <property type="match status" value="1"/>
</dbReference>
<keyword evidence="4" id="KW-1185">Reference proteome</keyword>
<dbReference type="EMBL" id="FZOT01000023">
    <property type="protein sequence ID" value="SNT30376.1"/>
    <property type="molecule type" value="Genomic_DNA"/>
</dbReference>
<evidence type="ECO:0000259" key="2">
    <source>
        <dbReference type="Pfam" id="PF06048"/>
    </source>
</evidence>
<evidence type="ECO:0000256" key="1">
    <source>
        <dbReference type="SAM" id="MobiDB-lite"/>
    </source>
</evidence>
<proteinExistence type="predicted"/>
<sequence>MNKSIERGQAILASMAEDPENRLKSAAVIERLEIVSGYEDAKAAVTGVADVKASENEALDVSAGELADVTAVTSAPKVVLSVPDDERPCFRVVDVNTELQETGFVLRPGVWHFGIRVSRQDGSSQLTQQWACSPLHIEAITRDENDAHFGRKLRFVNSLDQWRTWSMPMELLKGNGEELRGELLSMGVHIDPNGHKLLGQYLQSEIPQTRLKCTLQVGWCGNAFVLPNRVIGPDADQVIFQTGERYLDEYAQAGTLEGWQTSISARASGNPLLLLSIAASFAGPLLAKCHADNFGIHFVGNSSTGKTTLVTVSSATWGGPGNRRSWRATANGMEGIAALFNDGLLVLDEISECNPREVGAIVYMLANGHGKQRARRSGSARSVQRWRCIVLSTGERTIATSMEEGGEQAKAGQAVRLLDISVERIHGAWDDLHDTESGAAFSDALRQAAATNYGHAGPAFLQKLAEEPRDLVHYLEKIKSLPQFQIPGAEGQEKRAAQHLALIALAGELATEFGVTGWREGEALEAAAEALKLWHDMRGSGNSERRDMLGQLQEFIDRHGDSRFSSTDPVQEGAMRHNRAGWWRESANGRQYLFTATGMREALKGFDFKRALKVLAAAGVLPPPNSSGEHAQSPRIQGQTRRVYIVNPDRLED</sequence>
<feature type="region of interest" description="Disordered" evidence="1">
    <location>
        <begin position="622"/>
        <end position="642"/>
    </location>
</feature>